<feature type="compositionally biased region" description="Polar residues" evidence="1">
    <location>
        <begin position="64"/>
        <end position="77"/>
    </location>
</feature>
<accession>A0A835P3H4</accession>
<dbReference type="AlphaFoldDB" id="A0A835P3H4"/>
<dbReference type="Proteomes" id="UP000639772">
    <property type="component" value="Unassembled WGS sequence"/>
</dbReference>
<dbReference type="EMBL" id="JADCNL010000643">
    <property type="protein sequence ID" value="KAG0445854.1"/>
    <property type="molecule type" value="Genomic_DNA"/>
</dbReference>
<protein>
    <submittedName>
        <fullName evidence="2">Uncharacterized protein</fullName>
    </submittedName>
</protein>
<evidence type="ECO:0000313" key="2">
    <source>
        <dbReference type="EMBL" id="KAG0445834.1"/>
    </source>
</evidence>
<proteinExistence type="predicted"/>
<keyword evidence="4" id="KW-1185">Reference proteome</keyword>
<dbReference type="Proteomes" id="UP000636800">
    <property type="component" value="Unassembled WGS sequence"/>
</dbReference>
<evidence type="ECO:0000313" key="3">
    <source>
        <dbReference type="EMBL" id="KAG0445854.1"/>
    </source>
</evidence>
<dbReference type="EMBL" id="JADCNM010000644">
    <property type="protein sequence ID" value="KAG0445834.1"/>
    <property type="molecule type" value="Genomic_DNA"/>
</dbReference>
<gene>
    <name evidence="3" type="ORF">HPP92_029124</name>
    <name evidence="2" type="ORF">HPP92_029135</name>
</gene>
<evidence type="ECO:0000313" key="4">
    <source>
        <dbReference type="Proteomes" id="UP000636800"/>
    </source>
</evidence>
<name>A0A835P3H4_VANPL</name>
<feature type="compositionally biased region" description="Basic and acidic residues" evidence="1">
    <location>
        <begin position="101"/>
        <end position="110"/>
    </location>
</feature>
<feature type="region of interest" description="Disordered" evidence="1">
    <location>
        <begin position="37"/>
        <end position="113"/>
    </location>
</feature>
<reference evidence="4 5" key="1">
    <citation type="journal article" date="2020" name="Nat. Food">
        <title>A phased Vanilla planifolia genome enables genetic improvement of flavour and production.</title>
        <authorList>
            <person name="Hasing T."/>
            <person name="Tang H."/>
            <person name="Brym M."/>
            <person name="Khazi F."/>
            <person name="Huang T."/>
            <person name="Chambers A.H."/>
        </authorList>
    </citation>
    <scope>NUCLEOTIDE SEQUENCE [LARGE SCALE GENOMIC DNA]</scope>
    <source>
        <tissue evidence="2">Leaf</tissue>
    </source>
</reference>
<sequence>MAKQLRVPMYLLSDKSGREIGASNEIGVANRNHRSGLGVSIRRDGSGMNRGIPNRRATLRHTTQRWSGRRASSNVPPNSAGLMSDADIDSQKISSPGHGPSSEKHREWKQCDGPAASVEVRQFTAKNVLGRIETYWTPEGPGQEGIGSSCGD</sequence>
<comment type="caution">
    <text evidence="2">The sequence shown here is derived from an EMBL/GenBank/DDBJ whole genome shotgun (WGS) entry which is preliminary data.</text>
</comment>
<organism evidence="2 5">
    <name type="scientific">Vanilla planifolia</name>
    <name type="common">Vanilla</name>
    <dbReference type="NCBI Taxonomy" id="51239"/>
    <lineage>
        <taxon>Eukaryota</taxon>
        <taxon>Viridiplantae</taxon>
        <taxon>Streptophyta</taxon>
        <taxon>Embryophyta</taxon>
        <taxon>Tracheophyta</taxon>
        <taxon>Spermatophyta</taxon>
        <taxon>Magnoliopsida</taxon>
        <taxon>Liliopsida</taxon>
        <taxon>Asparagales</taxon>
        <taxon>Orchidaceae</taxon>
        <taxon>Vanilloideae</taxon>
        <taxon>Vanilleae</taxon>
        <taxon>Vanilla</taxon>
    </lineage>
</organism>
<evidence type="ECO:0000313" key="5">
    <source>
        <dbReference type="Proteomes" id="UP000639772"/>
    </source>
</evidence>
<evidence type="ECO:0000256" key="1">
    <source>
        <dbReference type="SAM" id="MobiDB-lite"/>
    </source>
</evidence>